<sequence length="193" mass="22598">MQHKFSKSIQALTKIQSQNDRSKFVRDLEINRDRLKIAESSLKNAKDRWDFESIHQDILDLKWSIQQAENLIATPGYMSRIEKFTVEEAETVVQQFNEEMKAVVKQYDASMARLNKVVLKDVEELQTIANELKMLEKQRLDVVLLRNYLPKKQQMELMPFPLFQVTKSNLVRVTAGEQVQSIINLLKEMEVSK</sequence>
<name>R7ZIM0_LYSSH</name>
<dbReference type="AlphaFoldDB" id="R7ZIM0"/>
<evidence type="ECO:0000313" key="2">
    <source>
        <dbReference type="Proteomes" id="UP000013911"/>
    </source>
</evidence>
<accession>R7ZIM0</accession>
<proteinExistence type="predicted"/>
<dbReference type="PATRIC" id="fig|1285586.5.peg.976"/>
<protein>
    <submittedName>
        <fullName evidence="1">Uncharacterized protein</fullName>
    </submittedName>
</protein>
<evidence type="ECO:0000313" key="1">
    <source>
        <dbReference type="EMBL" id="EON73957.1"/>
    </source>
</evidence>
<organism evidence="1 2">
    <name type="scientific">Lysinibacillus sphaericus OT4b.31</name>
    <dbReference type="NCBI Taxonomy" id="1285586"/>
    <lineage>
        <taxon>Bacteria</taxon>
        <taxon>Bacillati</taxon>
        <taxon>Bacillota</taxon>
        <taxon>Bacilli</taxon>
        <taxon>Bacillales</taxon>
        <taxon>Bacillaceae</taxon>
        <taxon>Lysinibacillus</taxon>
    </lineage>
</organism>
<dbReference type="Proteomes" id="UP000013911">
    <property type="component" value="Unassembled WGS sequence"/>
</dbReference>
<gene>
    <name evidence="1" type="ORF">H131_04819</name>
</gene>
<dbReference type="RefSeq" id="WP_010857926.1">
    <property type="nucleotide sequence ID" value="NZ_KB933398.1"/>
</dbReference>
<dbReference type="EMBL" id="AQPX01000008">
    <property type="protein sequence ID" value="EON73957.1"/>
    <property type="molecule type" value="Genomic_DNA"/>
</dbReference>
<comment type="caution">
    <text evidence="1">The sequence shown here is derived from an EMBL/GenBank/DDBJ whole genome shotgun (WGS) entry which is preliminary data.</text>
</comment>
<reference evidence="1 2" key="1">
    <citation type="submission" date="2013-04" db="EMBL/GenBank/DDBJ databases">
        <title>Draft genome of the heavy metal tolerant bacterium Lysinibacillus sphaericus strain OT4b.31.</title>
        <authorList>
            <person name="Pena-Montenegro T.D."/>
            <person name="Dussan J."/>
        </authorList>
    </citation>
    <scope>NUCLEOTIDE SEQUENCE [LARGE SCALE GENOMIC DNA]</scope>
    <source>
        <strain evidence="1 2">OT4b.31</strain>
    </source>
</reference>
<dbReference type="HOGENOM" id="CLU_1407280_0_0_9"/>